<feature type="binding site" evidence="2">
    <location>
        <position position="54"/>
    </location>
    <ligand>
        <name>substrate</name>
    </ligand>
</feature>
<evidence type="ECO:0000259" key="3">
    <source>
        <dbReference type="Pfam" id="PF00710"/>
    </source>
</evidence>
<dbReference type="PANTHER" id="PTHR11707">
    <property type="entry name" value="L-ASPARAGINASE"/>
    <property type="match status" value="1"/>
</dbReference>
<sequence length="326" mass="36317">MMKKIALIYMGGTFGCVGEPLSPMPAEQFLPRLAQVLPLNLEIECFVAPVIKDSSACTAADWLQLIQYIQKLQQDNFQHFVILHGTDTLSYACAVLARFLAQSTHVILTGSQYPLLNAQGTDTREFSDALDNLNFALQQIHQVTQGVYLAFHHQLIHAATALKQHTTELNAFIGQSALVCTESKSQNEPAFNISSQHIEKAQHFNCLNWMLQPIAISALVDNLKALQQHPPHCLILQSYGTGNMAVNAEVIALIQALQAQQCAVILTTQVTFGGMQQRYAISQWLQDSKILISDCQSHADLYAKALKMYLQYDSLAQWYAHWQSSV</sequence>
<dbReference type="InterPro" id="IPR006034">
    <property type="entry name" value="Asparaginase/glutaminase-like"/>
</dbReference>
<dbReference type="PRINTS" id="PR00139">
    <property type="entry name" value="ASNGLNASE"/>
</dbReference>
<reference evidence="5" key="1">
    <citation type="submission" date="2019-11" db="EMBL/GenBank/DDBJ databases">
        <title>Escherichia coli 1916D6.</title>
        <authorList>
            <person name="Yao H."/>
            <person name="Du X."/>
            <person name="Yu R."/>
            <person name="Li A."/>
        </authorList>
    </citation>
    <scope>NUCLEOTIDE SEQUENCE [LARGE SCALE GENOMIC DNA]</scope>
    <source>
        <strain evidence="5">19110F47</strain>
    </source>
</reference>
<dbReference type="PROSITE" id="PS51732">
    <property type="entry name" value="ASN_GLN_ASE_3"/>
    <property type="match status" value="1"/>
</dbReference>
<dbReference type="AlphaFoldDB" id="A0AAP9GXG9"/>
<dbReference type="InterPro" id="IPR037152">
    <property type="entry name" value="L-asparaginase_N_sf"/>
</dbReference>
<dbReference type="InterPro" id="IPR041725">
    <property type="entry name" value="L-asparaginase_I"/>
</dbReference>
<dbReference type="Proteomes" id="UP000405075">
    <property type="component" value="Chromosome"/>
</dbReference>
<evidence type="ECO:0000313" key="5">
    <source>
        <dbReference type="Proteomes" id="UP000405075"/>
    </source>
</evidence>
<evidence type="ECO:0000313" key="4">
    <source>
        <dbReference type="EMBL" id="QGM28422.1"/>
    </source>
</evidence>
<dbReference type="SFLD" id="SFLDS00057">
    <property type="entry name" value="Glutaminase/Asparaginase"/>
    <property type="match status" value="1"/>
</dbReference>
<protein>
    <submittedName>
        <fullName evidence="4">Asparaginase</fullName>
    </submittedName>
</protein>
<dbReference type="InterPro" id="IPR027473">
    <property type="entry name" value="L-asparaginase_C"/>
</dbReference>
<evidence type="ECO:0000256" key="1">
    <source>
        <dbReference type="PIRSR" id="PIRSR001220-1"/>
    </source>
</evidence>
<feature type="domain" description="L-asparaginase N-terminal" evidence="3">
    <location>
        <begin position="4"/>
        <end position="175"/>
    </location>
</feature>
<feature type="active site" description="O-isoaspartyl threonine intermediate" evidence="1">
    <location>
        <position position="13"/>
    </location>
</feature>
<dbReference type="Pfam" id="PF00710">
    <property type="entry name" value="Asparaginase"/>
    <property type="match status" value="1"/>
</dbReference>
<dbReference type="SUPFAM" id="SSF53774">
    <property type="entry name" value="Glutaminase/Asparaginase"/>
    <property type="match status" value="1"/>
</dbReference>
<dbReference type="PIRSF" id="PIRSF500176">
    <property type="entry name" value="L_ASNase"/>
    <property type="match status" value="1"/>
</dbReference>
<proteinExistence type="predicted"/>
<accession>A0AAP9GXG9</accession>
<dbReference type="Gene3D" id="3.40.50.40">
    <property type="match status" value="1"/>
</dbReference>
<dbReference type="GO" id="GO:0004067">
    <property type="term" value="F:asparaginase activity"/>
    <property type="evidence" value="ECO:0007669"/>
    <property type="project" value="UniProtKB-UniRule"/>
</dbReference>
<dbReference type="SMART" id="SM00870">
    <property type="entry name" value="Asparaginase"/>
    <property type="match status" value="1"/>
</dbReference>
<dbReference type="Gene3D" id="3.40.50.1170">
    <property type="entry name" value="L-asparaginase, N-terminal domain"/>
    <property type="match status" value="1"/>
</dbReference>
<dbReference type="EMBL" id="CP046045">
    <property type="protein sequence ID" value="QGM28422.1"/>
    <property type="molecule type" value="Genomic_DNA"/>
</dbReference>
<dbReference type="PIRSF" id="PIRSF001220">
    <property type="entry name" value="L-ASNase_gatD"/>
    <property type="match status" value="1"/>
</dbReference>
<organism evidence="4 5">
    <name type="scientific">Acinetobacter towneri</name>
    <dbReference type="NCBI Taxonomy" id="202956"/>
    <lineage>
        <taxon>Bacteria</taxon>
        <taxon>Pseudomonadati</taxon>
        <taxon>Pseudomonadota</taxon>
        <taxon>Gammaproteobacteria</taxon>
        <taxon>Moraxellales</taxon>
        <taxon>Moraxellaceae</taxon>
        <taxon>Acinetobacter</taxon>
    </lineage>
</organism>
<evidence type="ECO:0000256" key="2">
    <source>
        <dbReference type="PIRSR" id="PIRSR001220-2"/>
    </source>
</evidence>
<dbReference type="PROSITE" id="PS51257">
    <property type="entry name" value="PROKAR_LIPOPROTEIN"/>
    <property type="match status" value="1"/>
</dbReference>
<dbReference type="InterPro" id="IPR027474">
    <property type="entry name" value="L-asparaginase_N"/>
</dbReference>
<dbReference type="CDD" id="cd08963">
    <property type="entry name" value="L-asparaginase_I"/>
    <property type="match status" value="1"/>
</dbReference>
<dbReference type="RefSeq" id="WP_154321069.1">
    <property type="nucleotide sequence ID" value="NZ_CP046045.1"/>
</dbReference>
<gene>
    <name evidence="4" type="ORF">GJD93_12400</name>
</gene>
<feature type="binding site" evidence="2">
    <location>
        <begin position="86"/>
        <end position="87"/>
    </location>
    <ligand>
        <name>substrate</name>
    </ligand>
</feature>
<dbReference type="InterPro" id="IPR036152">
    <property type="entry name" value="Asp/glu_Ase-like_sf"/>
</dbReference>
<name>A0AAP9GXG9_9GAMM</name>
<dbReference type="PANTHER" id="PTHR11707:SF28">
    <property type="entry name" value="60 KDA LYSOPHOSPHOLIPASE"/>
    <property type="match status" value="1"/>
</dbReference>